<evidence type="ECO:0000313" key="7">
    <source>
        <dbReference type="Proteomes" id="UP000726737"/>
    </source>
</evidence>
<dbReference type="InterPro" id="IPR002938">
    <property type="entry name" value="FAD-bd"/>
</dbReference>
<dbReference type="AlphaFoldDB" id="A0A9P6PQF9"/>
<name>A0A9P6PQF9_9FUNG</name>
<evidence type="ECO:0000259" key="5">
    <source>
        <dbReference type="Pfam" id="PF01494"/>
    </source>
</evidence>
<keyword evidence="3" id="KW-0274">FAD</keyword>
<dbReference type="GO" id="GO:0071949">
    <property type="term" value="F:FAD binding"/>
    <property type="evidence" value="ECO:0007669"/>
    <property type="project" value="InterPro"/>
</dbReference>
<dbReference type="Pfam" id="PF01494">
    <property type="entry name" value="FAD_binding_3"/>
    <property type="match status" value="1"/>
</dbReference>
<dbReference type="PANTHER" id="PTHR47356:SF2">
    <property type="entry name" value="FAD-BINDING DOMAIN-CONTAINING PROTEIN-RELATED"/>
    <property type="match status" value="1"/>
</dbReference>
<protein>
    <recommendedName>
        <fullName evidence="5">FAD-binding domain-containing protein</fullName>
    </recommendedName>
</protein>
<dbReference type="PANTHER" id="PTHR47356">
    <property type="entry name" value="FAD-DEPENDENT MONOOXYGENASE ASQG-RELATED"/>
    <property type="match status" value="1"/>
</dbReference>
<dbReference type="OrthoDB" id="655030at2759"/>
<dbReference type="Gene3D" id="3.50.50.60">
    <property type="entry name" value="FAD/NAD(P)-binding domain"/>
    <property type="match status" value="1"/>
</dbReference>
<evidence type="ECO:0000256" key="1">
    <source>
        <dbReference type="ARBA" id="ARBA00007992"/>
    </source>
</evidence>
<accession>A0A9P6PQF9</accession>
<dbReference type="Proteomes" id="UP000726737">
    <property type="component" value="Unassembled WGS sequence"/>
</dbReference>
<evidence type="ECO:0000256" key="3">
    <source>
        <dbReference type="ARBA" id="ARBA00022827"/>
    </source>
</evidence>
<organism evidence="6 7">
    <name type="scientific">Mortierella polycephala</name>
    <dbReference type="NCBI Taxonomy" id="41804"/>
    <lineage>
        <taxon>Eukaryota</taxon>
        <taxon>Fungi</taxon>
        <taxon>Fungi incertae sedis</taxon>
        <taxon>Mucoromycota</taxon>
        <taxon>Mortierellomycotina</taxon>
        <taxon>Mortierellomycetes</taxon>
        <taxon>Mortierellales</taxon>
        <taxon>Mortierellaceae</taxon>
        <taxon>Mortierella</taxon>
    </lineage>
</organism>
<dbReference type="SUPFAM" id="SSF51905">
    <property type="entry name" value="FAD/NAD(P)-binding domain"/>
    <property type="match status" value="1"/>
</dbReference>
<evidence type="ECO:0000256" key="4">
    <source>
        <dbReference type="ARBA" id="ARBA00023002"/>
    </source>
</evidence>
<keyword evidence="4" id="KW-0560">Oxidoreductase</keyword>
<dbReference type="EMBL" id="JAAAJA010000743">
    <property type="protein sequence ID" value="KAG0249950.1"/>
    <property type="molecule type" value="Genomic_DNA"/>
</dbReference>
<gene>
    <name evidence="6" type="ORF">BG011_008786</name>
</gene>
<dbReference type="InterPro" id="IPR036188">
    <property type="entry name" value="FAD/NAD-bd_sf"/>
</dbReference>
<keyword evidence="7" id="KW-1185">Reference proteome</keyword>
<dbReference type="GO" id="GO:0004497">
    <property type="term" value="F:monooxygenase activity"/>
    <property type="evidence" value="ECO:0007669"/>
    <property type="project" value="InterPro"/>
</dbReference>
<evidence type="ECO:0000256" key="2">
    <source>
        <dbReference type="ARBA" id="ARBA00022630"/>
    </source>
</evidence>
<comment type="similarity">
    <text evidence="1">Belongs to the paxM FAD-dependent monooxygenase family.</text>
</comment>
<proteinExistence type="inferred from homology"/>
<dbReference type="PRINTS" id="PR00420">
    <property type="entry name" value="RNGMNOXGNASE"/>
</dbReference>
<keyword evidence="2" id="KW-0285">Flavoprotein</keyword>
<feature type="domain" description="FAD-binding" evidence="5">
    <location>
        <begin position="250"/>
        <end position="336"/>
    </location>
</feature>
<reference evidence="6" key="1">
    <citation type="journal article" date="2020" name="Fungal Divers.">
        <title>Resolving the Mortierellaceae phylogeny through synthesis of multi-gene phylogenetics and phylogenomics.</title>
        <authorList>
            <person name="Vandepol N."/>
            <person name="Liber J."/>
            <person name="Desiro A."/>
            <person name="Na H."/>
            <person name="Kennedy M."/>
            <person name="Barry K."/>
            <person name="Grigoriev I.V."/>
            <person name="Miller A.N."/>
            <person name="O'Donnell K."/>
            <person name="Stajich J.E."/>
            <person name="Bonito G."/>
        </authorList>
    </citation>
    <scope>NUCLEOTIDE SEQUENCE</scope>
    <source>
        <strain evidence="6">KOD948</strain>
    </source>
</reference>
<comment type="caution">
    <text evidence="6">The sequence shown here is derived from an EMBL/GenBank/DDBJ whole genome shotgun (WGS) entry which is preliminary data.</text>
</comment>
<dbReference type="InterPro" id="IPR050562">
    <property type="entry name" value="FAD_mOase_fung"/>
</dbReference>
<sequence>MITGSTMTFSANILPVFEQLGLLDELKKISFPLKRFYLKDMDMGRLGDFDFRSYEEKTGYNMTLFARPELHQMLLEKIPKDKLLMKKKVMSFVQNENGVHLRCADGTTYEGDILIGADGAYSSVRRSMYEHLEKENMLPKGDRDGLECGHLCMVGVTKVLDPEKYPALKSDISQFERIMAPGTTHSWATSTVPNNRVCWLLMDQLDAERSKAAMFKNSEWGPESHAEMLQEYSKYPSPIGGTMSDVFDATPSDMISKVFLECKLFETWHYGRTALLGDACHKFLPSGGQGAVNAMEDAVVLANIIYELPSLSQNRIEAALKDYREQRYHHVKPQMDKSKFMGKIAFGQTLSDRIARHIAFNWVPKSVQTAKLMADVAYRPQCNFLPRAENRGTVQVLPQKPSKRYQAELAKRENTK</sequence>
<evidence type="ECO:0000313" key="6">
    <source>
        <dbReference type="EMBL" id="KAG0249950.1"/>
    </source>
</evidence>